<name>A0ABW7Y3B0_STRCE</name>
<dbReference type="Gene3D" id="3.40.50.12780">
    <property type="entry name" value="N-terminal domain of ligase-like"/>
    <property type="match status" value="1"/>
</dbReference>
<gene>
    <name evidence="1" type="ORF">ACIA8P_19620</name>
</gene>
<dbReference type="RefSeq" id="WP_398657545.1">
    <property type="nucleotide sequence ID" value="NZ_JBITDC010000006.1"/>
</dbReference>
<dbReference type="GO" id="GO:0016874">
    <property type="term" value="F:ligase activity"/>
    <property type="evidence" value="ECO:0007669"/>
    <property type="project" value="UniProtKB-KW"/>
</dbReference>
<evidence type="ECO:0000313" key="1">
    <source>
        <dbReference type="EMBL" id="MFI5676853.1"/>
    </source>
</evidence>
<dbReference type="EMBL" id="JBITDC010000006">
    <property type="protein sequence ID" value="MFI5676853.1"/>
    <property type="molecule type" value="Genomic_DNA"/>
</dbReference>
<dbReference type="PANTHER" id="PTHR43845:SF1">
    <property type="entry name" value="BLR5969 PROTEIN"/>
    <property type="match status" value="1"/>
</dbReference>
<sequence length="474" mass="51690">MFTVFDENLARTALEIRDRHRAYTAGRWTEQELAAHQLDALRSTMEYVKKNSPFYGRHLADVDPQSITSLAPDQLAAVPFTTKDHLRQEFADVLSLPMHKAWIFYETTGTTGRSTPCPRDNTDSLHNNTALTVYYDTIFRQYGDEQIIGVSGPTELHAFGDTFGEVCRNLGHAVAKMWPHSPMVGFDRALETLRTLPATGLFSTPGMALTLAKKAHAAGLDPRRDFHLDVIMCTGELASPSLLENIGEVWGARVYNALYASQEASVMGAAGADGGLYTAPLLNLYEVIDPGTGQAVAPGDDGVRTGELVVTSLYQGSKPLVRYRTGDLVRLSPPAAGRSLPAPTLEVLGRTRDTLVIGGREISGYDLEELLLAHPRGYLDYQIVIDAVDGRDELSLRLQLPDDRSGVRLDEGEIARAVDDRLGVPLRFEYGPLGSVTTTGAMVSWKAARVEDRRLAVPDEERAAALAVAGGRAQ</sequence>
<protein>
    <submittedName>
        <fullName evidence="1">Phenylacetate--CoA ligase family protein</fullName>
    </submittedName>
</protein>
<proteinExistence type="predicted"/>
<organism evidence="1 2">
    <name type="scientific">Streptomyces cellulosae</name>
    <dbReference type="NCBI Taxonomy" id="1968"/>
    <lineage>
        <taxon>Bacteria</taxon>
        <taxon>Bacillati</taxon>
        <taxon>Actinomycetota</taxon>
        <taxon>Actinomycetes</taxon>
        <taxon>Kitasatosporales</taxon>
        <taxon>Streptomycetaceae</taxon>
        <taxon>Streptomyces</taxon>
    </lineage>
</organism>
<evidence type="ECO:0000313" key="2">
    <source>
        <dbReference type="Proteomes" id="UP001612415"/>
    </source>
</evidence>
<accession>A0ABW7Y3B0</accession>
<dbReference type="PANTHER" id="PTHR43845">
    <property type="entry name" value="BLR5969 PROTEIN"/>
    <property type="match status" value="1"/>
</dbReference>
<keyword evidence="1" id="KW-0436">Ligase</keyword>
<dbReference type="SUPFAM" id="SSF56801">
    <property type="entry name" value="Acetyl-CoA synthetase-like"/>
    <property type="match status" value="1"/>
</dbReference>
<dbReference type="InterPro" id="IPR045851">
    <property type="entry name" value="AMP-bd_C_sf"/>
</dbReference>
<comment type="caution">
    <text evidence="1">The sequence shown here is derived from an EMBL/GenBank/DDBJ whole genome shotgun (WGS) entry which is preliminary data.</text>
</comment>
<dbReference type="Proteomes" id="UP001612415">
    <property type="component" value="Unassembled WGS sequence"/>
</dbReference>
<dbReference type="Gene3D" id="3.30.300.30">
    <property type="match status" value="1"/>
</dbReference>
<dbReference type="InterPro" id="IPR042099">
    <property type="entry name" value="ANL_N_sf"/>
</dbReference>
<reference evidence="1 2" key="1">
    <citation type="submission" date="2024-10" db="EMBL/GenBank/DDBJ databases">
        <title>The Natural Products Discovery Center: Release of the First 8490 Sequenced Strains for Exploring Actinobacteria Biosynthetic Diversity.</title>
        <authorList>
            <person name="Kalkreuter E."/>
            <person name="Kautsar S.A."/>
            <person name="Yang D."/>
            <person name="Bader C.D."/>
            <person name="Teijaro C.N."/>
            <person name="Fluegel L."/>
            <person name="Davis C.M."/>
            <person name="Simpson J.R."/>
            <person name="Lauterbach L."/>
            <person name="Steele A.D."/>
            <person name="Gui C."/>
            <person name="Meng S."/>
            <person name="Li G."/>
            <person name="Viehrig K."/>
            <person name="Ye F."/>
            <person name="Su P."/>
            <person name="Kiefer A.F."/>
            <person name="Nichols A."/>
            <person name="Cepeda A.J."/>
            <person name="Yan W."/>
            <person name="Fan B."/>
            <person name="Jiang Y."/>
            <person name="Adhikari A."/>
            <person name="Zheng C.-J."/>
            <person name="Schuster L."/>
            <person name="Cowan T.M."/>
            <person name="Smanski M.J."/>
            <person name="Chevrette M.G."/>
            <person name="De Carvalho L.P.S."/>
            <person name="Shen B."/>
        </authorList>
    </citation>
    <scope>NUCLEOTIDE SEQUENCE [LARGE SCALE GENOMIC DNA]</scope>
    <source>
        <strain evidence="1 2">NPDC051599</strain>
    </source>
</reference>
<keyword evidence="2" id="KW-1185">Reference proteome</keyword>